<protein>
    <submittedName>
        <fullName evidence="2">Uncharacterized protein</fullName>
    </submittedName>
</protein>
<gene>
    <name evidence="2" type="ORF">SDC9_47743</name>
</gene>
<organism evidence="2">
    <name type="scientific">bioreactor metagenome</name>
    <dbReference type="NCBI Taxonomy" id="1076179"/>
    <lineage>
        <taxon>unclassified sequences</taxon>
        <taxon>metagenomes</taxon>
        <taxon>ecological metagenomes</taxon>
    </lineage>
</organism>
<dbReference type="AlphaFoldDB" id="A0A644WG43"/>
<evidence type="ECO:0000256" key="1">
    <source>
        <dbReference type="SAM" id="Coils"/>
    </source>
</evidence>
<reference evidence="2" key="1">
    <citation type="submission" date="2019-08" db="EMBL/GenBank/DDBJ databases">
        <authorList>
            <person name="Kucharzyk K."/>
            <person name="Murdoch R.W."/>
            <person name="Higgins S."/>
            <person name="Loffler F."/>
        </authorList>
    </citation>
    <scope>NUCLEOTIDE SEQUENCE</scope>
</reference>
<dbReference type="EMBL" id="VSSQ01000800">
    <property type="protein sequence ID" value="MPM01503.1"/>
    <property type="molecule type" value="Genomic_DNA"/>
</dbReference>
<sequence length="226" mass="26868">MAQEKIDDWMQDAKDLAKAERELKIEHWVYITFEVRDEDRNREILHIIDIPRAMLDRWRWVIEWRRAKLVCKYPRKKIWVYHCAYDKRTGLQTGFDFLLGKVASAKAQITKVERAIAKYIDYMTHNDLFFNLETDEKLLKAKAKLEQKKKNYNEAYAILQAEVIKHKQNSTMYKLFIGFKKLGEFSSIMEAKKYADNSGLSGTFNLIGDKYQDNWYVSSMQVQTSK</sequence>
<proteinExistence type="predicted"/>
<feature type="coiled-coil region" evidence="1">
    <location>
        <begin position="131"/>
        <end position="169"/>
    </location>
</feature>
<evidence type="ECO:0000313" key="2">
    <source>
        <dbReference type="EMBL" id="MPM01503.1"/>
    </source>
</evidence>
<name>A0A644WG43_9ZZZZ</name>
<comment type="caution">
    <text evidence="2">The sequence shown here is derived from an EMBL/GenBank/DDBJ whole genome shotgun (WGS) entry which is preliminary data.</text>
</comment>
<keyword evidence="1" id="KW-0175">Coiled coil</keyword>
<accession>A0A644WG43</accession>